<dbReference type="OrthoDB" id="9811121at2"/>
<evidence type="ECO:0000256" key="1">
    <source>
        <dbReference type="ARBA" id="ARBA00022801"/>
    </source>
</evidence>
<keyword evidence="3" id="KW-0808">Transferase</keyword>
<organism evidence="3 4">
    <name type="scientific">Vibrio splendidus 12E03</name>
    <dbReference type="NCBI Taxonomy" id="1191305"/>
    <lineage>
        <taxon>Bacteria</taxon>
        <taxon>Pseudomonadati</taxon>
        <taxon>Pseudomonadota</taxon>
        <taxon>Gammaproteobacteria</taxon>
        <taxon>Vibrionales</taxon>
        <taxon>Vibrionaceae</taxon>
        <taxon>Vibrio</taxon>
    </lineage>
</organism>
<name>A0A1E5FAP6_VIBSP</name>
<dbReference type="InterPro" id="IPR036526">
    <property type="entry name" value="C-N_Hydrolase_sf"/>
</dbReference>
<dbReference type="Gene3D" id="3.60.110.10">
    <property type="entry name" value="Carbon-nitrogen hydrolase"/>
    <property type="match status" value="1"/>
</dbReference>
<dbReference type="InterPro" id="IPR003010">
    <property type="entry name" value="C-N_Hydrolase"/>
</dbReference>
<evidence type="ECO:0000313" key="3">
    <source>
        <dbReference type="EMBL" id="OEF84890.1"/>
    </source>
</evidence>
<dbReference type="Pfam" id="PF00795">
    <property type="entry name" value="CN_hydrolase"/>
    <property type="match status" value="1"/>
</dbReference>
<reference evidence="3 4" key="1">
    <citation type="journal article" date="2012" name="Science">
        <title>Ecological populations of bacteria act as socially cohesive units of antibiotic production and resistance.</title>
        <authorList>
            <person name="Cordero O.X."/>
            <person name="Wildschutte H."/>
            <person name="Kirkup B."/>
            <person name="Proehl S."/>
            <person name="Ngo L."/>
            <person name="Hussain F."/>
            <person name="Le Roux F."/>
            <person name="Mincer T."/>
            <person name="Polz M.F."/>
        </authorList>
    </citation>
    <scope>NUCLEOTIDE SEQUENCE [LARGE SCALE GENOMIC DNA]</scope>
    <source>
        <strain evidence="3 4">12E03</strain>
    </source>
</reference>
<dbReference type="AlphaFoldDB" id="A0A1E5FAP6"/>
<dbReference type="GO" id="GO:0016811">
    <property type="term" value="F:hydrolase activity, acting on carbon-nitrogen (but not peptide) bonds, in linear amides"/>
    <property type="evidence" value="ECO:0007669"/>
    <property type="project" value="TreeGrafter"/>
</dbReference>
<keyword evidence="1" id="KW-0378">Hydrolase</keyword>
<feature type="domain" description="CN hydrolase" evidence="2">
    <location>
        <begin position="5"/>
        <end position="279"/>
    </location>
</feature>
<dbReference type="RefSeq" id="WP_019820613.1">
    <property type="nucleotide sequence ID" value="NZ_AJZD02000359.1"/>
</dbReference>
<evidence type="ECO:0000259" key="2">
    <source>
        <dbReference type="PROSITE" id="PS50263"/>
    </source>
</evidence>
<proteinExistence type="predicted"/>
<protein>
    <submittedName>
        <fullName evidence="3">Acyltransferase</fullName>
    </submittedName>
</protein>
<dbReference type="PANTHER" id="PTHR43674:SF2">
    <property type="entry name" value="BETA-UREIDOPROPIONASE"/>
    <property type="match status" value="1"/>
</dbReference>
<accession>A0A1E5FAP6</accession>
<dbReference type="InterPro" id="IPR050345">
    <property type="entry name" value="Aliph_Amidase/BUP"/>
</dbReference>
<evidence type="ECO:0000313" key="4">
    <source>
        <dbReference type="Proteomes" id="UP000094802"/>
    </source>
</evidence>
<keyword evidence="3" id="KW-0012">Acyltransferase</keyword>
<sequence length="320" mass="35860">MKRDIKVASVQFNHHAGDKPYNLSVIEQYVQQAANNGVEIISFPEMCITGYWHVSELSRGEIEALAEPVPNGESTQILISLATQFGISVGAGLIEQGCDGELYNTYVFAMPNGEVQKHRKLHTFVSPYMSSGDQYTVFDTPHGCKVGILICWDNNLVENVRITALKGADILIAPHQTGGCQSRSPNAMKRIDPELWFNRDENPEAIRAEMQGKNGREWLMRWLPARAHDNGMFVVFSNGVGVDMDEVRTGNAMILSPYGEIITETDSVDNDMVIAELKAEELEMCTGRRWIRGRKPELYHSLTQPLGHELDPHQARFAEK</sequence>
<comment type="caution">
    <text evidence="3">The sequence shown here is derived from an EMBL/GenBank/DDBJ whole genome shotgun (WGS) entry which is preliminary data.</text>
</comment>
<dbReference type="Proteomes" id="UP000094802">
    <property type="component" value="Unassembled WGS sequence"/>
</dbReference>
<dbReference type="GO" id="GO:0016746">
    <property type="term" value="F:acyltransferase activity"/>
    <property type="evidence" value="ECO:0007669"/>
    <property type="project" value="UniProtKB-KW"/>
</dbReference>
<dbReference type="EMBL" id="AJZD02000359">
    <property type="protein sequence ID" value="OEF84890.1"/>
    <property type="molecule type" value="Genomic_DNA"/>
</dbReference>
<gene>
    <name evidence="3" type="ORF">A142_13255</name>
</gene>
<dbReference type="PANTHER" id="PTHR43674">
    <property type="entry name" value="NITRILASE C965.09-RELATED"/>
    <property type="match status" value="1"/>
</dbReference>
<dbReference type="SUPFAM" id="SSF56317">
    <property type="entry name" value="Carbon-nitrogen hydrolase"/>
    <property type="match status" value="1"/>
</dbReference>
<dbReference type="PROSITE" id="PS50263">
    <property type="entry name" value="CN_HYDROLASE"/>
    <property type="match status" value="1"/>
</dbReference>
<dbReference type="CDD" id="cd07585">
    <property type="entry name" value="nitrilase_7"/>
    <property type="match status" value="1"/>
</dbReference>